<name>A0A084SR74_9BACT</name>
<dbReference type="EMBL" id="JPMI01000166">
    <property type="protein sequence ID" value="KFA90959.1"/>
    <property type="molecule type" value="Genomic_DNA"/>
</dbReference>
<gene>
    <name evidence="2" type="ORF">Q664_24855</name>
</gene>
<organism evidence="2 3">
    <name type="scientific">Archangium violaceum Cb vi76</name>
    <dbReference type="NCBI Taxonomy" id="1406225"/>
    <lineage>
        <taxon>Bacteria</taxon>
        <taxon>Pseudomonadati</taxon>
        <taxon>Myxococcota</taxon>
        <taxon>Myxococcia</taxon>
        <taxon>Myxococcales</taxon>
        <taxon>Cystobacterineae</taxon>
        <taxon>Archangiaceae</taxon>
        <taxon>Archangium</taxon>
    </lineage>
</organism>
<dbReference type="InterPro" id="IPR007433">
    <property type="entry name" value="DUF481"/>
</dbReference>
<evidence type="ECO:0000313" key="3">
    <source>
        <dbReference type="Proteomes" id="UP000028547"/>
    </source>
</evidence>
<feature type="signal peptide" evidence="1">
    <location>
        <begin position="1"/>
        <end position="18"/>
    </location>
</feature>
<evidence type="ECO:0000313" key="2">
    <source>
        <dbReference type="EMBL" id="KFA90959.1"/>
    </source>
</evidence>
<keyword evidence="1" id="KW-0732">Signal</keyword>
<reference evidence="2 3" key="1">
    <citation type="submission" date="2014-07" db="EMBL/GenBank/DDBJ databases">
        <title>Draft Genome Sequence of Gephyronic Acid Producer, Cystobacter violaceus Strain Cb vi76.</title>
        <authorList>
            <person name="Stevens D.C."/>
            <person name="Young J."/>
            <person name="Carmichael R."/>
            <person name="Tan J."/>
            <person name="Taylor R.E."/>
        </authorList>
    </citation>
    <scope>NUCLEOTIDE SEQUENCE [LARGE SCALE GENOMIC DNA]</scope>
    <source>
        <strain evidence="2 3">Cb vi76</strain>
    </source>
</reference>
<protein>
    <recommendedName>
        <fullName evidence="4">DUF481 domain-containing protein</fullName>
    </recommendedName>
</protein>
<dbReference type="AlphaFoldDB" id="A0A084SR74"/>
<dbReference type="Pfam" id="PF04338">
    <property type="entry name" value="DUF481"/>
    <property type="match status" value="1"/>
</dbReference>
<proteinExistence type="predicted"/>
<comment type="caution">
    <text evidence="2">The sequence shown here is derived from an EMBL/GenBank/DDBJ whole genome shotgun (WGS) entry which is preliminary data.</text>
</comment>
<dbReference type="Proteomes" id="UP000028547">
    <property type="component" value="Unassembled WGS sequence"/>
</dbReference>
<evidence type="ECO:0000256" key="1">
    <source>
        <dbReference type="SAM" id="SignalP"/>
    </source>
</evidence>
<evidence type="ECO:0008006" key="4">
    <source>
        <dbReference type="Google" id="ProtNLM"/>
    </source>
</evidence>
<sequence>MGPWLLVLVLLTSVEAAAQIVNVQALFDEAASPMGVSGGAELSLDWRTGSNEMVVVRGAVLGQWRTEKHTLLGVVRGEYGHAQDTLITSRFLEHARYRYRFTQWLAGETFLQHELDAFRRLRLRGLVGAGPRFTLWSTEAASLILGVAGMLEYEQLRNDGEPDAGQERLDPRLSSYVMGRVELMKNMNLVETLYVQPRLTQWSDVRVLNETLLTVEPNERFIFSMGFVLTYDAAPPATVSRFDTQLRSSVGVKF</sequence>
<feature type="chain" id="PRO_5001781705" description="DUF481 domain-containing protein" evidence="1">
    <location>
        <begin position="19"/>
        <end position="254"/>
    </location>
</feature>
<accession>A0A084SR74</accession>